<feature type="region of interest" description="Disordered" evidence="8">
    <location>
        <begin position="275"/>
        <end position="297"/>
    </location>
</feature>
<keyword evidence="5 10" id="KW-0418">Kinase</keyword>
<keyword evidence="2" id="KW-0723">Serine/threonine-protein kinase</keyword>
<evidence type="ECO:0000256" key="4">
    <source>
        <dbReference type="ARBA" id="ARBA00022741"/>
    </source>
</evidence>
<evidence type="ECO:0000313" key="10">
    <source>
        <dbReference type="EMBL" id="SKA26467.1"/>
    </source>
</evidence>
<evidence type="ECO:0000256" key="1">
    <source>
        <dbReference type="ARBA" id="ARBA00012513"/>
    </source>
</evidence>
<dbReference type="Gene3D" id="3.30.200.20">
    <property type="entry name" value="Phosphorylase Kinase, domain 1"/>
    <property type="match status" value="1"/>
</dbReference>
<reference evidence="10 11" key="1">
    <citation type="submission" date="2017-02" db="EMBL/GenBank/DDBJ databases">
        <authorList>
            <person name="Peterson S.W."/>
        </authorList>
    </citation>
    <scope>NUCLEOTIDE SEQUENCE [LARGE SCALE GENOMIC DNA]</scope>
    <source>
        <strain evidence="10 11">DSM 45154</strain>
    </source>
</reference>
<dbReference type="PROSITE" id="PS50011">
    <property type="entry name" value="PROTEIN_KINASE_DOM"/>
    <property type="match status" value="1"/>
</dbReference>
<keyword evidence="3" id="KW-0808">Transferase</keyword>
<dbReference type="PROSITE" id="PS00108">
    <property type="entry name" value="PROTEIN_KINASE_ST"/>
    <property type="match status" value="1"/>
</dbReference>
<dbReference type="RefSeq" id="WP_078762695.1">
    <property type="nucleotide sequence ID" value="NZ_FUWS01000009.1"/>
</dbReference>
<evidence type="ECO:0000256" key="5">
    <source>
        <dbReference type="ARBA" id="ARBA00022777"/>
    </source>
</evidence>
<dbReference type="InterPro" id="IPR011009">
    <property type="entry name" value="Kinase-like_dom_sf"/>
</dbReference>
<dbReference type="OrthoDB" id="3679634at2"/>
<dbReference type="SMART" id="SM00220">
    <property type="entry name" value="S_TKc"/>
    <property type="match status" value="1"/>
</dbReference>
<dbReference type="InterPro" id="IPR017441">
    <property type="entry name" value="Protein_kinase_ATP_BS"/>
</dbReference>
<dbReference type="PANTHER" id="PTHR43289">
    <property type="entry name" value="MITOGEN-ACTIVATED PROTEIN KINASE KINASE KINASE 20-RELATED"/>
    <property type="match status" value="1"/>
</dbReference>
<gene>
    <name evidence="10" type="ORF">SAMN02745673_03431</name>
</gene>
<dbReference type="Gene3D" id="1.10.510.10">
    <property type="entry name" value="Transferase(Phosphotransferase) domain 1"/>
    <property type="match status" value="1"/>
</dbReference>
<keyword evidence="4 7" id="KW-0547">Nucleotide-binding</keyword>
<dbReference type="PROSITE" id="PS00107">
    <property type="entry name" value="PROTEIN_KINASE_ATP"/>
    <property type="match status" value="1"/>
</dbReference>
<dbReference type="SUPFAM" id="SSF56112">
    <property type="entry name" value="Protein kinase-like (PK-like)"/>
    <property type="match status" value="1"/>
</dbReference>
<proteinExistence type="predicted"/>
<dbReference type="EMBL" id="FUWS01000009">
    <property type="protein sequence ID" value="SKA26467.1"/>
    <property type="molecule type" value="Genomic_DNA"/>
</dbReference>
<dbReference type="AlphaFoldDB" id="A0A1T4SE75"/>
<protein>
    <recommendedName>
        <fullName evidence="1">non-specific serine/threonine protein kinase</fullName>
        <ecNumber evidence="1">2.7.11.1</ecNumber>
    </recommendedName>
</protein>
<keyword evidence="11" id="KW-1185">Reference proteome</keyword>
<dbReference type="Pfam" id="PF00069">
    <property type="entry name" value="Pkinase"/>
    <property type="match status" value="1"/>
</dbReference>
<name>A0A1T4SE75_9ACTN</name>
<evidence type="ECO:0000256" key="2">
    <source>
        <dbReference type="ARBA" id="ARBA00022527"/>
    </source>
</evidence>
<feature type="compositionally biased region" description="Low complexity" evidence="8">
    <location>
        <begin position="275"/>
        <end position="291"/>
    </location>
</feature>
<evidence type="ECO:0000256" key="8">
    <source>
        <dbReference type="SAM" id="MobiDB-lite"/>
    </source>
</evidence>
<dbReference type="InterPro" id="IPR000719">
    <property type="entry name" value="Prot_kinase_dom"/>
</dbReference>
<dbReference type="PANTHER" id="PTHR43289:SF6">
    <property type="entry name" value="SERINE_THREONINE-PROTEIN KINASE NEKL-3"/>
    <property type="match status" value="1"/>
</dbReference>
<feature type="binding site" evidence="7">
    <location>
        <position position="45"/>
    </location>
    <ligand>
        <name>ATP</name>
        <dbReference type="ChEBI" id="CHEBI:30616"/>
    </ligand>
</feature>
<dbReference type="InterPro" id="IPR008271">
    <property type="entry name" value="Ser/Thr_kinase_AS"/>
</dbReference>
<evidence type="ECO:0000313" key="11">
    <source>
        <dbReference type="Proteomes" id="UP000190637"/>
    </source>
</evidence>
<keyword evidence="6 7" id="KW-0067">ATP-binding</keyword>
<evidence type="ECO:0000256" key="6">
    <source>
        <dbReference type="ARBA" id="ARBA00022840"/>
    </source>
</evidence>
<evidence type="ECO:0000259" key="9">
    <source>
        <dbReference type="PROSITE" id="PS50011"/>
    </source>
</evidence>
<dbReference type="GO" id="GO:0004674">
    <property type="term" value="F:protein serine/threonine kinase activity"/>
    <property type="evidence" value="ECO:0007669"/>
    <property type="project" value="UniProtKB-KW"/>
</dbReference>
<dbReference type="GO" id="GO:0005524">
    <property type="term" value="F:ATP binding"/>
    <property type="evidence" value="ECO:0007669"/>
    <property type="project" value="UniProtKB-UniRule"/>
</dbReference>
<dbReference type="EC" id="2.7.11.1" evidence="1"/>
<accession>A0A1T4SE75</accession>
<evidence type="ECO:0000256" key="7">
    <source>
        <dbReference type="PROSITE-ProRule" id="PRU10141"/>
    </source>
</evidence>
<feature type="domain" description="Protein kinase" evidence="9">
    <location>
        <begin position="16"/>
        <end position="274"/>
    </location>
</feature>
<sequence length="497" mass="53436">MSTHDAAGQDIVAGRYRLTRRLGRGGMGQVWRADDLLLGRPVAVKEILLPDGLSEAERREAHARTRREARAAARLRHPSIVTVHDVVSHGGHPWIVMELVEGLSLQETVRAEGRLAPERAARIGLSLIEALERAHAAGVLHRDVKPANVLLEEGGRAVLTDFGIALVDGDPAITREDALLGSPSYMSPERIRGEPATAAADVWGLGATLFAAVEGHPPFEHATLHGTIAAVLFDPLPPMPHAGVLAPVLAGMLTKEPARRSDIVRTRTELRRALETPASAALPAVPSATGPDPVPPPLPARRLRGRRGVIAGAGALLLSALLFLVPQVRAELSGAFAGGGPEGFQRVGHEDGETRYELSVPADWTRDLRGGPAQGGDLAYAGTAGEYLYVLHHGTAPAGSDTLDRLLLTEEWQRRNFEEHRRVSLERLDDRDLEGDWSRLVSTYRDPRGGSVRGSVVTAHIDAEGELFELVLYLTDTEPADRIDLAHEIAESFSSGS</sequence>
<dbReference type="Proteomes" id="UP000190637">
    <property type="component" value="Unassembled WGS sequence"/>
</dbReference>
<evidence type="ECO:0000256" key="3">
    <source>
        <dbReference type="ARBA" id="ARBA00022679"/>
    </source>
</evidence>
<dbReference type="STRING" id="1122192.SAMN02745673_03431"/>
<organism evidence="10 11">
    <name type="scientific">Marinactinospora thermotolerans DSM 45154</name>
    <dbReference type="NCBI Taxonomy" id="1122192"/>
    <lineage>
        <taxon>Bacteria</taxon>
        <taxon>Bacillati</taxon>
        <taxon>Actinomycetota</taxon>
        <taxon>Actinomycetes</taxon>
        <taxon>Streptosporangiales</taxon>
        <taxon>Nocardiopsidaceae</taxon>
        <taxon>Marinactinospora</taxon>
    </lineage>
</organism>
<dbReference type="CDD" id="cd14014">
    <property type="entry name" value="STKc_PknB_like"/>
    <property type="match status" value="1"/>
</dbReference>